<dbReference type="InterPro" id="IPR003114">
    <property type="entry name" value="Phox_assoc"/>
</dbReference>
<feature type="compositionally biased region" description="Low complexity" evidence="2">
    <location>
        <begin position="823"/>
        <end position="842"/>
    </location>
</feature>
<feature type="compositionally biased region" description="Polar residues" evidence="2">
    <location>
        <begin position="788"/>
        <end position="810"/>
    </location>
</feature>
<dbReference type="InterPro" id="IPR013937">
    <property type="entry name" value="Sorting_nexin_C"/>
</dbReference>
<keyword evidence="3" id="KW-0472">Membrane</keyword>
<dbReference type="AlphaFoldDB" id="A0A0F8UUK8"/>
<feature type="domain" description="PXA" evidence="4">
    <location>
        <begin position="181"/>
        <end position="362"/>
    </location>
</feature>
<dbReference type="GO" id="GO:0035091">
    <property type="term" value="F:phosphatidylinositol binding"/>
    <property type="evidence" value="ECO:0007669"/>
    <property type="project" value="InterPro"/>
</dbReference>
<evidence type="ECO:0000256" key="3">
    <source>
        <dbReference type="SAM" id="Phobius"/>
    </source>
</evidence>
<name>A0A0F8UUK8_9EURO</name>
<feature type="region of interest" description="Disordered" evidence="2">
    <location>
        <begin position="378"/>
        <end position="424"/>
    </location>
</feature>
<dbReference type="SMART" id="SM00313">
    <property type="entry name" value="PXA"/>
    <property type="match status" value="1"/>
</dbReference>
<keyword evidence="6" id="KW-1185">Reference proteome</keyword>
<feature type="compositionally biased region" description="Basic and acidic residues" evidence="2">
    <location>
        <begin position="811"/>
        <end position="820"/>
    </location>
</feature>
<feature type="compositionally biased region" description="Polar residues" evidence="2">
    <location>
        <begin position="379"/>
        <end position="409"/>
    </location>
</feature>
<accession>A0A0F8UUK8</accession>
<feature type="region of interest" description="Disordered" evidence="2">
    <location>
        <begin position="715"/>
        <end position="871"/>
    </location>
</feature>
<sequence>MCQSQLMPRSVISTDMDELNDTSIGSQPDKRQQDNPAPSTIATMSLDKDDNKVADHTPSAVQTKKLMDITLEFLSTCSNEKLILVIICLMGAVYLLLGRLGLLLIGVILGVFLQASWEGHNNDNSSESQRSSRKQLSLNVAHRLLNWHSNESNISETKENNTGGGIIGSELSVELDTSTFGPATTAALTSLIDAALKDYVNYWYEPILPSESTFPLSCQATLTSFITSISSHLSRKRTADTFLEFLTNSSSMVIVFLNELSAAFEVAGPPVSSESAILRYLESHPESSLANILENQQQRKKLIMISDDILSRFLDPKVYNCIPLRNFLREILAGVVFESTITSLSRPEFMNSWIIYLFSEGESEIMSAIDAGVEGAQSHGITATNPDVNPPTSASTGNNIAESTLPSKISRQESSKSDKATEAAMVEAKRLSDMIAAQDLQRYSEQQSNATPKIYDEDRTTSTPSSGITADGKEALPDHNAARQTSSSEEAADSHAANPNESINSHRPNESISSSSIQPPISPSTNHPSSENASTLPSFTLHRASITVDDGSDLGDKAPLRSKPTSSYLLQVEPSSGRSSGWMVFKKYTDFESIHDTLGTISRLNEIRSFLDTHPVMPPWKGQTRQALAQNLERYLQDALQHEPLAESVTMRRFLEKDGRLGPDPSDSSTKPGFFFPSQAAFENVGKGVLGVFANAPKGVSGGGKAVIEGVTGVFSGGLNKKTTPSPGITQKNNKDGFALSQKNDLPLKAESPKGNRSSLEQNRDTGDTVLSSQPMELNGTPGLETPSCITPLTNPSDTSIRATLGNEQANVEKDGHRTSTDSISLHESNGISSSESLSSKGENQDSLPEPKKEAETAGRPAPKNQNNPITTDETQMAVELIFAVINELYCLSSAWNIRRTLLNAAKSYILRPGNPSLETIRNLLQESMIDSNTSDEAIGLYLVKLRENALPTEEELRSWPADTTDTEKERLRETARRVLVQKGLPQAITGVMGAAASREALGKVFDSLQVDVIARGFVFSILLQALKAIVL</sequence>
<dbReference type="InterPro" id="IPR001683">
    <property type="entry name" value="PX_dom"/>
</dbReference>
<dbReference type="Pfam" id="PF08628">
    <property type="entry name" value="Nexin_C"/>
    <property type="match status" value="1"/>
</dbReference>
<reference evidence="5 6" key="1">
    <citation type="submission" date="2015-02" db="EMBL/GenBank/DDBJ databases">
        <title>Draft Genome Sequences of Two Closely-Related Aflatoxigenic Aspergillus Species Obtained from the Cote d'Ivoire.</title>
        <authorList>
            <person name="Moore G.G."/>
            <person name="Beltz S.B."/>
            <person name="Mack B.M."/>
        </authorList>
    </citation>
    <scope>NUCLEOTIDE SEQUENCE [LARGE SCALE GENOMIC DNA]</scope>
    <source>
        <strain evidence="5 6">SRRC1432</strain>
    </source>
</reference>
<dbReference type="Pfam" id="PF02194">
    <property type="entry name" value="PXA"/>
    <property type="match status" value="1"/>
</dbReference>
<dbReference type="Proteomes" id="UP000034947">
    <property type="component" value="Unassembled WGS sequence"/>
</dbReference>
<feature type="compositionally biased region" description="Low complexity" evidence="2">
    <location>
        <begin position="486"/>
        <end position="497"/>
    </location>
</feature>
<feature type="region of interest" description="Disordered" evidence="2">
    <location>
        <begin position="17"/>
        <end position="54"/>
    </location>
</feature>
<dbReference type="InterPro" id="IPR036871">
    <property type="entry name" value="PX_dom_sf"/>
</dbReference>
<dbReference type="OrthoDB" id="41200at2759"/>
<feature type="transmembrane region" description="Helical" evidence="3">
    <location>
        <begin position="82"/>
        <end position="113"/>
    </location>
</feature>
<dbReference type="PANTHER" id="PTHR22775:SF47">
    <property type="entry name" value="MEIOTICALLY UP-REGULATED GENE 122 PROTEIN"/>
    <property type="match status" value="1"/>
</dbReference>
<dbReference type="PANTHER" id="PTHR22775">
    <property type="entry name" value="SORTING NEXIN"/>
    <property type="match status" value="1"/>
</dbReference>
<feature type="compositionally biased region" description="Polar residues" evidence="2">
    <location>
        <begin position="34"/>
        <end position="43"/>
    </location>
</feature>
<proteinExistence type="inferred from homology"/>
<dbReference type="SUPFAM" id="SSF64268">
    <property type="entry name" value="PX domain"/>
    <property type="match status" value="1"/>
</dbReference>
<evidence type="ECO:0000313" key="5">
    <source>
        <dbReference type="EMBL" id="KKK23244.1"/>
    </source>
</evidence>
<keyword evidence="3" id="KW-0812">Transmembrane</keyword>
<feature type="compositionally biased region" description="Polar residues" evidence="2">
    <location>
        <begin position="525"/>
        <end position="536"/>
    </location>
</feature>
<feature type="compositionally biased region" description="Polar residues" evidence="2">
    <location>
        <begin position="721"/>
        <end position="732"/>
    </location>
</feature>
<dbReference type="CDD" id="cd06093">
    <property type="entry name" value="PX_domain"/>
    <property type="match status" value="1"/>
</dbReference>
<feature type="compositionally biased region" description="Polar residues" evidence="2">
    <location>
        <begin position="441"/>
        <end position="451"/>
    </location>
</feature>
<feature type="region of interest" description="Disordered" evidence="2">
    <location>
        <begin position="441"/>
        <end position="536"/>
    </location>
</feature>
<feature type="compositionally biased region" description="Basic and acidic residues" evidence="2">
    <location>
        <begin position="410"/>
        <end position="424"/>
    </location>
</feature>
<feature type="compositionally biased region" description="Basic and acidic residues" evidence="2">
    <location>
        <begin position="471"/>
        <end position="481"/>
    </location>
</feature>
<comment type="caution">
    <text evidence="5">The sequence shown here is derived from an EMBL/GenBank/DDBJ whole genome shotgun (WGS) entry which is preliminary data.</text>
</comment>
<gene>
    <name evidence="5" type="ORF">AOCH_001194</name>
</gene>
<dbReference type="Gene3D" id="3.30.1520.10">
    <property type="entry name" value="Phox-like domain"/>
    <property type="match status" value="1"/>
</dbReference>
<evidence type="ECO:0000256" key="2">
    <source>
        <dbReference type="SAM" id="MobiDB-lite"/>
    </source>
</evidence>
<evidence type="ECO:0000313" key="6">
    <source>
        <dbReference type="Proteomes" id="UP000034947"/>
    </source>
</evidence>
<dbReference type="VEuPathDB" id="FungiDB:P175DRAFT_0442402"/>
<comment type="similarity">
    <text evidence="1">Belongs to the sorting nexin family.</text>
</comment>
<dbReference type="EMBL" id="JYKN01000741">
    <property type="protein sequence ID" value="KKK23244.1"/>
    <property type="molecule type" value="Genomic_DNA"/>
</dbReference>
<protein>
    <recommendedName>
        <fullName evidence="4">PXA domain-containing protein</fullName>
    </recommendedName>
</protein>
<dbReference type="Pfam" id="PF00787">
    <property type="entry name" value="PX"/>
    <property type="match status" value="1"/>
</dbReference>
<evidence type="ECO:0000259" key="4">
    <source>
        <dbReference type="PROSITE" id="PS51207"/>
    </source>
</evidence>
<evidence type="ECO:0000256" key="1">
    <source>
        <dbReference type="ARBA" id="ARBA00010883"/>
    </source>
</evidence>
<organism evidence="5 6">
    <name type="scientific">Aspergillus ochraceoroseus</name>
    <dbReference type="NCBI Taxonomy" id="138278"/>
    <lineage>
        <taxon>Eukaryota</taxon>
        <taxon>Fungi</taxon>
        <taxon>Dikarya</taxon>
        <taxon>Ascomycota</taxon>
        <taxon>Pezizomycotina</taxon>
        <taxon>Eurotiomycetes</taxon>
        <taxon>Eurotiomycetidae</taxon>
        <taxon>Eurotiales</taxon>
        <taxon>Aspergillaceae</taxon>
        <taxon>Aspergillus</taxon>
        <taxon>Aspergillus subgen. Nidulantes</taxon>
    </lineage>
</organism>
<dbReference type="PROSITE" id="PS51207">
    <property type="entry name" value="PXA"/>
    <property type="match status" value="1"/>
</dbReference>
<keyword evidence="3" id="KW-1133">Transmembrane helix</keyword>